<feature type="region of interest" description="Disordered" evidence="1">
    <location>
        <begin position="82"/>
        <end position="106"/>
    </location>
</feature>
<sequence>MGRTRDRVESGVWRAVLHCGVLHDVYGGSDQLRVDGKVFGIAACGAVCTLDADGPGRERCAKCFPRWIDQDTLVIPRHNLPKRIPRQAPAPRPRHANHYSGWFGGA</sequence>
<dbReference type="STRING" id="394193.SAMN04489732_115100"/>
<dbReference type="Proteomes" id="UP000198582">
    <property type="component" value="Unassembled WGS sequence"/>
</dbReference>
<dbReference type="AlphaFoldDB" id="A0A1H8YFV4"/>
<keyword evidence="3" id="KW-1185">Reference proteome</keyword>
<protein>
    <submittedName>
        <fullName evidence="2">Uncharacterized protein</fullName>
    </submittedName>
</protein>
<gene>
    <name evidence="2" type="ORF">SAMN04489732_115100</name>
</gene>
<proteinExistence type="predicted"/>
<evidence type="ECO:0000313" key="2">
    <source>
        <dbReference type="EMBL" id="SEP50996.1"/>
    </source>
</evidence>
<dbReference type="RefSeq" id="WP_143086330.1">
    <property type="nucleotide sequence ID" value="NZ_FOEF01000015.1"/>
</dbReference>
<name>A0A1H8YFV4_9PSEU</name>
<evidence type="ECO:0000256" key="1">
    <source>
        <dbReference type="SAM" id="MobiDB-lite"/>
    </source>
</evidence>
<dbReference type="OrthoDB" id="9912298at2"/>
<evidence type="ECO:0000313" key="3">
    <source>
        <dbReference type="Proteomes" id="UP000198582"/>
    </source>
</evidence>
<reference evidence="2 3" key="1">
    <citation type="submission" date="2016-10" db="EMBL/GenBank/DDBJ databases">
        <authorList>
            <person name="de Groot N.N."/>
        </authorList>
    </citation>
    <scope>NUCLEOTIDE SEQUENCE [LARGE SCALE GENOMIC DNA]</scope>
    <source>
        <strain evidence="2 3">DSM 44993</strain>
    </source>
</reference>
<organism evidence="2 3">
    <name type="scientific">Amycolatopsis saalfeldensis</name>
    <dbReference type="NCBI Taxonomy" id="394193"/>
    <lineage>
        <taxon>Bacteria</taxon>
        <taxon>Bacillati</taxon>
        <taxon>Actinomycetota</taxon>
        <taxon>Actinomycetes</taxon>
        <taxon>Pseudonocardiales</taxon>
        <taxon>Pseudonocardiaceae</taxon>
        <taxon>Amycolatopsis</taxon>
    </lineage>
</organism>
<dbReference type="EMBL" id="FOEF01000015">
    <property type="protein sequence ID" value="SEP50996.1"/>
    <property type="molecule type" value="Genomic_DNA"/>
</dbReference>
<accession>A0A1H8YFV4</accession>